<dbReference type="EMBL" id="KN847476">
    <property type="protein sequence ID" value="KIX07496.1"/>
    <property type="molecule type" value="Genomic_DNA"/>
</dbReference>
<evidence type="ECO:0000256" key="1">
    <source>
        <dbReference type="ARBA" id="ARBA00004123"/>
    </source>
</evidence>
<evidence type="ECO:0000256" key="6">
    <source>
        <dbReference type="SAM" id="MobiDB-lite"/>
    </source>
</evidence>
<keyword evidence="9" id="KW-1185">Reference proteome</keyword>
<organism evidence="8 9">
    <name type="scientific">Rhinocladiella mackenziei CBS 650.93</name>
    <dbReference type="NCBI Taxonomy" id="1442369"/>
    <lineage>
        <taxon>Eukaryota</taxon>
        <taxon>Fungi</taxon>
        <taxon>Dikarya</taxon>
        <taxon>Ascomycota</taxon>
        <taxon>Pezizomycotina</taxon>
        <taxon>Eurotiomycetes</taxon>
        <taxon>Chaetothyriomycetidae</taxon>
        <taxon>Chaetothyriales</taxon>
        <taxon>Herpotrichiellaceae</taxon>
        <taxon>Rhinocladiella</taxon>
    </lineage>
</organism>
<feature type="region of interest" description="Disordered" evidence="6">
    <location>
        <begin position="36"/>
        <end position="82"/>
    </location>
</feature>
<feature type="compositionally biased region" description="Polar residues" evidence="6">
    <location>
        <begin position="40"/>
        <end position="55"/>
    </location>
</feature>
<dbReference type="Proteomes" id="UP000053617">
    <property type="component" value="Unassembled WGS sequence"/>
</dbReference>
<keyword evidence="7" id="KW-0812">Transmembrane</keyword>
<dbReference type="PANTHER" id="PTHR31845">
    <property type="entry name" value="FINGER DOMAIN PROTEIN, PUTATIVE-RELATED"/>
    <property type="match status" value="1"/>
</dbReference>
<evidence type="ECO:0008006" key="10">
    <source>
        <dbReference type="Google" id="ProtNLM"/>
    </source>
</evidence>
<comment type="subcellular location">
    <subcellularLocation>
        <location evidence="1">Nucleus</location>
    </subcellularLocation>
</comment>
<dbReference type="PANTHER" id="PTHR31845:SF21">
    <property type="entry name" value="REGULATORY PROTEIN LEU3"/>
    <property type="match status" value="1"/>
</dbReference>
<keyword evidence="5" id="KW-0539">Nucleus</keyword>
<protein>
    <recommendedName>
        <fullName evidence="10">Transcription factor domain-containing protein</fullName>
    </recommendedName>
</protein>
<evidence type="ECO:0000313" key="8">
    <source>
        <dbReference type="EMBL" id="KIX07496.1"/>
    </source>
</evidence>
<dbReference type="GO" id="GO:0000976">
    <property type="term" value="F:transcription cis-regulatory region binding"/>
    <property type="evidence" value="ECO:0007669"/>
    <property type="project" value="TreeGrafter"/>
</dbReference>
<dbReference type="OrthoDB" id="4145665at2759"/>
<dbReference type="AlphaFoldDB" id="A0A0D2IW66"/>
<dbReference type="GO" id="GO:0005634">
    <property type="term" value="C:nucleus"/>
    <property type="evidence" value="ECO:0007669"/>
    <property type="project" value="UniProtKB-SubCell"/>
</dbReference>
<evidence type="ECO:0000256" key="7">
    <source>
        <dbReference type="SAM" id="Phobius"/>
    </source>
</evidence>
<dbReference type="VEuPathDB" id="FungiDB:Z518_02149"/>
<evidence type="ECO:0000256" key="5">
    <source>
        <dbReference type="ARBA" id="ARBA00023242"/>
    </source>
</evidence>
<dbReference type="HOGENOM" id="CLU_011455_2_1_1"/>
<sequence length="635" mass="70662">MALDCVISDTFQRTKRQSKADLRHEINQLKRKLMMEKNSSDSSNAQFGPNSINVNGSGSLHPLLESSPSHSTPISKGASSTARINAVPSQKWNLTGPENLAFSVSLVDPSILLPSPKCDLTTTSARSRPGRTKADPSSFKGETSAQALGDFEVEGNKIADCFSLFYKHYAPWLPGVFDPAITPDEHYQNSTLLFWVIVFAALQAILLLCAWPLPVRTSFKDPSPALAGMAMQLAIQNGLHTFCEEEEFASRPTAREPIVGLPAVRLVRMEASPATTGRRIKLAFRTSHGVPKVHTPVSTNICDGLPFMAIPGNEGMERRQTIEELLDGVLNYRYKVHLIQTEALTVIRRNIDLEAPCAGSDLISLINIFDGQLQHAIPDSQDSIGIITRNCARLLILSFYFFVETREADPQGFLKLYTVAKEIIELASDLDTNGDFARYMTQYHARIITLAAYCILRIWKSPLRQDLHLRNADGVFFKAIDISRERSIQSGDLDSLNSIMLTKLWSSNKIFLRPDGTRNSLQLDLRGRLSMSVVFDCFWWWRHEFGACVNDSVGQSDSDKGLNTLKSGRDRKMALEAANGPLEPLENATVIPEPTLAYTALDFSDFPDWDWTANLGPLEGKPRVFLHYSPGDLTW</sequence>
<reference evidence="8 9" key="1">
    <citation type="submission" date="2015-01" db="EMBL/GenBank/DDBJ databases">
        <title>The Genome Sequence of Rhinocladiella mackenzie CBS 650.93.</title>
        <authorList>
            <consortium name="The Broad Institute Genomics Platform"/>
            <person name="Cuomo C."/>
            <person name="de Hoog S."/>
            <person name="Gorbushina A."/>
            <person name="Stielow B."/>
            <person name="Teixiera M."/>
            <person name="Abouelleil A."/>
            <person name="Chapman S.B."/>
            <person name="Priest M."/>
            <person name="Young S.K."/>
            <person name="Wortman J."/>
            <person name="Nusbaum C."/>
            <person name="Birren B."/>
        </authorList>
    </citation>
    <scope>NUCLEOTIDE SEQUENCE [LARGE SCALE GENOMIC DNA]</scope>
    <source>
        <strain evidence="8 9">CBS 650.93</strain>
    </source>
</reference>
<evidence type="ECO:0000256" key="4">
    <source>
        <dbReference type="ARBA" id="ARBA00023163"/>
    </source>
</evidence>
<keyword evidence="7" id="KW-1133">Transmembrane helix</keyword>
<keyword evidence="4" id="KW-0804">Transcription</keyword>
<evidence type="ECO:0000256" key="3">
    <source>
        <dbReference type="ARBA" id="ARBA00023125"/>
    </source>
</evidence>
<dbReference type="InterPro" id="IPR051089">
    <property type="entry name" value="prtT"/>
</dbReference>
<dbReference type="RefSeq" id="XP_013274632.1">
    <property type="nucleotide sequence ID" value="XM_013419178.1"/>
</dbReference>
<proteinExistence type="predicted"/>
<gene>
    <name evidence="8" type="ORF">Z518_02149</name>
</gene>
<name>A0A0D2IW66_9EURO</name>
<dbReference type="GO" id="GO:0000981">
    <property type="term" value="F:DNA-binding transcription factor activity, RNA polymerase II-specific"/>
    <property type="evidence" value="ECO:0007669"/>
    <property type="project" value="TreeGrafter"/>
</dbReference>
<feature type="compositionally biased region" description="Low complexity" evidence="6">
    <location>
        <begin position="56"/>
        <end position="71"/>
    </location>
</feature>
<keyword evidence="3" id="KW-0238">DNA-binding</keyword>
<evidence type="ECO:0000313" key="9">
    <source>
        <dbReference type="Proteomes" id="UP000053617"/>
    </source>
</evidence>
<dbReference type="GeneID" id="25290220"/>
<feature type="region of interest" description="Disordered" evidence="6">
    <location>
        <begin position="118"/>
        <end position="142"/>
    </location>
</feature>
<feature type="transmembrane region" description="Helical" evidence="7">
    <location>
        <begin position="192"/>
        <end position="213"/>
    </location>
</feature>
<accession>A0A0D2IW66</accession>
<feature type="compositionally biased region" description="Polar residues" evidence="6">
    <location>
        <begin position="72"/>
        <end position="82"/>
    </location>
</feature>
<keyword evidence="2" id="KW-0805">Transcription regulation</keyword>
<keyword evidence="7" id="KW-0472">Membrane</keyword>
<evidence type="ECO:0000256" key="2">
    <source>
        <dbReference type="ARBA" id="ARBA00023015"/>
    </source>
</evidence>